<comment type="function">
    <text evidence="21">ATP-dependent DNA helicase important for chromosome transmission and normal cell cycle progression in G(2)/M. May have a role in changing DNA topology to allow the loading of proteins involved in maintaining sister chromatid cohesion in the vicinity of the centromeres. Has a specific role in chromosome segregation during meiosis II.</text>
</comment>
<evidence type="ECO:0000313" key="26">
    <source>
        <dbReference type="Proteomes" id="UP000515153"/>
    </source>
</evidence>
<evidence type="ECO:0000313" key="27">
    <source>
        <dbReference type="RefSeq" id="XP_030987784.1"/>
    </source>
</evidence>
<keyword evidence="11" id="KW-0408">Iron</keyword>
<dbReference type="InterPro" id="IPR006555">
    <property type="entry name" value="ATP-dep_Helicase_C"/>
</dbReference>
<evidence type="ECO:0000259" key="25">
    <source>
        <dbReference type="PROSITE" id="PS51193"/>
    </source>
</evidence>
<dbReference type="GO" id="GO:0016818">
    <property type="term" value="F:hydrolase activity, acting on acid anhydrides, in phosphorus-containing anhydrides"/>
    <property type="evidence" value="ECO:0007669"/>
    <property type="project" value="InterPro"/>
</dbReference>
<dbReference type="SMART" id="SM00488">
    <property type="entry name" value="DEXDc2"/>
    <property type="match status" value="1"/>
</dbReference>
<feature type="domain" description="Helicase ATP-binding" evidence="25">
    <location>
        <begin position="664"/>
        <end position="1086"/>
    </location>
</feature>
<dbReference type="GO" id="GO:0046872">
    <property type="term" value="F:metal ion binding"/>
    <property type="evidence" value="ECO:0007669"/>
    <property type="project" value="UniProtKB-KW"/>
</dbReference>
<dbReference type="Gene3D" id="3.30.559.10">
    <property type="entry name" value="Chloramphenicol acetyltransferase-like domain"/>
    <property type="match status" value="2"/>
</dbReference>
<sequence length="1579" mass="174244">MKGLLREMGFGRAPHNPDDDVFQLNVMDRAGAISNMMGWTMLRFDQVLDPVKLRESLVSVIKTGDWRKLGGRFRRNSKGHLEIHVPKEFTEQRPALGFSHAVHTCRVQDHELGRQLPTYEPEEICLAPSPTLFHEFAQPEGVPQTLNDYLCSDLPQLWLHIVSFEDATLTCLTWPHATMDGGGLAELLMAWAYTLAGLPKEVPPCLSLKYDLLDDLVSDAPDRIVIKDERYFNADKVVSFALMRIMWLVMLVLRVFFAPKKEVRNIWVPKRVMDKIRMEALAGLEAANEGGELGFSEGLTSTPSSAASSKKGKEYSSNALFPGGIVPDRASGRAFISESDALIAFFTRASSRTLPAKSRRTVNISIILNIRDRLPSLTARLPKPGVFVSNLAMSIQALLPAQAVIPKEHKGPAAEMNFSSLGLTAASVRSSLHAGLTEPQLRALAKVQLKAYKSRLIGFPILGGIDSFQVLFSSLKVGPLFEMNVFAPAIIKKEEEKPPVDKGKVVEAVADAASQIADKTTGSAGQEGATVAAAGSSGEMNEKTEEVTPAPSQETKTEVSKETRKKLPKGCTPVGILVIPKNSSFMLAKMQLFIFARGANGAWVQGTLLPHDWKLVEEELKEIDRRSCLPISAQSFAPSCNAHQIQCHSILILSHNMTMDKDVEVVDFNHPFTPYDVQLDFMKTVYGVLQRGDGQVGILESPTGTGKSLSLICACLTWLRHYKQKRFEVSLENTTRNVTNEPDWVVEQALNRKRDELAKRWQEREERLKQIREKEQRDEKRAAKRRRLLEEDRHVRSRGQAPDEEEDEFLLDWEGGNGGASGLDDASGGLSKETRELLEKVGLGFSKQDTRSDDDIEEDVKIFYTSRTHSQLTQFISELRRPSFPSSFPGAEESLSSKTGTETRECVKHVPLSSRQKLCINPAVARLGSVSAINDRCTELQKSKAKSEGKRCPYVPNQENLSETHQFRDAALATIPDIEDAHKLGKSLQVCPYYATRTAIPGAEIITLPYPLLLQKSARDALGIDLQGSIVVVDEAHNIMDAIAGVHSAEIRLEDLRRGREMLSIYAKRFGKKLKAENRIMVGQVARVIQGLSEWLERALEQSVEHGIIDPRVLLKTKGMDQIDMFALISYIQESKLAYKIESYAAHVDELKEASTGQKKTIRTSPVLHNLSSFLLALTNLSTEGRIFFEKVAADGSSKQHDIKLSYMLLSPTHAFSSIASSARAVILAGGTMSPFQDYETHLFPTHPQDKITELSCGHVIPSSNLCVWTLASMRPVTTTGNADLFEFSFQKRRDKTMIQQLGTAILNICSAVPDGVVVFFPSYGYLDEVVAALQQKPATAGTAATSSIWDRLQSRKAVFRETKGGSSDQVLEDYSNAILDEKDVEGKQRSPSQNGALLLSVVGGKMSEGINFSDRLGRCVVIVGLPYPNVASPEWKARMEYIESSTVARLMDKQNATLAGDISAGDNIPRATVTKPSSTLTREQAVAAGKQAARDFYENACMRAVNQSIGRAIRHRGDYAAIVLLDRRFGTERIRAKLPGWISGAMAPAGSNEKTGLPGLMGALNKFFREKKADGAGQ</sequence>
<reference evidence="27" key="1">
    <citation type="journal article" date="2019" name="Mol. Biol. Evol.">
        <title>Blast fungal genomes show frequent chromosomal changes, gene gains and losses, and effector gene turnover.</title>
        <authorList>
            <person name="Gomez Luciano L.B."/>
            <person name="Jason Tsai I."/>
            <person name="Chuma I."/>
            <person name="Tosa Y."/>
            <person name="Chen Y.H."/>
            <person name="Li J.Y."/>
            <person name="Li M.Y."/>
            <person name="Jade Lu M.Y."/>
            <person name="Nakayashiki H."/>
            <person name="Li W.H."/>
        </authorList>
    </citation>
    <scope>NUCLEOTIDE SEQUENCE</scope>
    <source>
        <strain evidence="27">NI907</strain>
    </source>
</reference>
<comment type="catalytic activity">
    <reaction evidence="22">
        <text>ATP + H2O = ADP + phosphate + H(+)</text>
        <dbReference type="Rhea" id="RHEA:13065"/>
        <dbReference type="ChEBI" id="CHEBI:15377"/>
        <dbReference type="ChEBI" id="CHEBI:15378"/>
        <dbReference type="ChEBI" id="CHEBI:30616"/>
        <dbReference type="ChEBI" id="CHEBI:43474"/>
        <dbReference type="ChEBI" id="CHEBI:456216"/>
        <dbReference type="EC" id="5.6.2.3"/>
    </reaction>
</comment>
<dbReference type="FunFam" id="3.40.50.300:FF:002774">
    <property type="entry name" value="ATP-dependent DNA helicase chl1"/>
    <property type="match status" value="1"/>
</dbReference>
<feature type="region of interest" description="Disordered" evidence="24">
    <location>
        <begin position="519"/>
        <end position="565"/>
    </location>
</feature>
<dbReference type="SMART" id="SM00491">
    <property type="entry name" value="HELICc2"/>
    <property type="match status" value="1"/>
</dbReference>
<evidence type="ECO:0000256" key="18">
    <source>
        <dbReference type="ARBA" id="ARBA00044969"/>
    </source>
</evidence>
<keyword evidence="13" id="KW-0238">DNA-binding</keyword>
<keyword evidence="26" id="KW-1185">Reference proteome</keyword>
<evidence type="ECO:0000256" key="10">
    <source>
        <dbReference type="ARBA" id="ARBA00022840"/>
    </source>
</evidence>
<dbReference type="GO" id="GO:0005524">
    <property type="term" value="F:ATP binding"/>
    <property type="evidence" value="ECO:0007669"/>
    <property type="project" value="UniProtKB-KW"/>
</dbReference>
<evidence type="ECO:0000256" key="9">
    <source>
        <dbReference type="ARBA" id="ARBA00022806"/>
    </source>
</evidence>
<evidence type="ECO:0000256" key="5">
    <source>
        <dbReference type="ARBA" id="ARBA00017386"/>
    </source>
</evidence>
<comment type="cofactor">
    <cofactor evidence="1">
        <name>[4Fe-4S] cluster</name>
        <dbReference type="ChEBI" id="CHEBI:49883"/>
    </cofactor>
</comment>
<keyword evidence="8" id="KW-0378">Hydrolase</keyword>
<dbReference type="InterPro" id="IPR023213">
    <property type="entry name" value="CAT-like_dom_sf"/>
</dbReference>
<evidence type="ECO:0000256" key="19">
    <source>
        <dbReference type="ARBA" id="ARBA00044998"/>
    </source>
</evidence>
<dbReference type="EC" id="5.6.2.3" evidence="18"/>
<dbReference type="GeneID" id="41955532"/>
<dbReference type="NCBIfam" id="TIGR00604">
    <property type="entry name" value="rad3"/>
    <property type="match status" value="1"/>
</dbReference>
<dbReference type="Pfam" id="PF06733">
    <property type="entry name" value="DEAD_2"/>
    <property type="match status" value="1"/>
</dbReference>
<evidence type="ECO:0000256" key="7">
    <source>
        <dbReference type="ARBA" id="ARBA00022741"/>
    </source>
</evidence>
<dbReference type="GO" id="GO:0003677">
    <property type="term" value="F:DNA binding"/>
    <property type="evidence" value="ECO:0007669"/>
    <property type="project" value="UniProtKB-KW"/>
</dbReference>
<dbReference type="CDD" id="cd18788">
    <property type="entry name" value="SF2_C_XPD"/>
    <property type="match status" value="1"/>
</dbReference>
<evidence type="ECO:0000256" key="17">
    <source>
        <dbReference type="ARBA" id="ARBA00029709"/>
    </source>
</evidence>
<keyword evidence="15" id="KW-0539">Nucleus</keyword>
<organism evidence="26 27">
    <name type="scientific">Pyricularia grisea</name>
    <name type="common">Crabgrass-specific blast fungus</name>
    <name type="synonym">Magnaporthe grisea</name>
    <dbReference type="NCBI Taxonomy" id="148305"/>
    <lineage>
        <taxon>Eukaryota</taxon>
        <taxon>Fungi</taxon>
        <taxon>Dikarya</taxon>
        <taxon>Ascomycota</taxon>
        <taxon>Pezizomycotina</taxon>
        <taxon>Sordariomycetes</taxon>
        <taxon>Sordariomycetidae</taxon>
        <taxon>Magnaporthales</taxon>
        <taxon>Pyriculariaceae</taxon>
        <taxon>Pyricularia</taxon>
    </lineage>
</organism>
<reference evidence="27" key="2">
    <citation type="submission" date="2019-10" db="EMBL/GenBank/DDBJ databases">
        <authorList>
            <consortium name="NCBI Genome Project"/>
        </authorList>
    </citation>
    <scope>NUCLEOTIDE SEQUENCE</scope>
    <source>
        <strain evidence="27">NI907</strain>
    </source>
</reference>
<dbReference type="GO" id="GO:0034085">
    <property type="term" value="P:establishment of sister chromatid cohesion"/>
    <property type="evidence" value="ECO:0007669"/>
    <property type="project" value="TreeGrafter"/>
</dbReference>
<proteinExistence type="inferred from homology"/>
<evidence type="ECO:0000256" key="2">
    <source>
        <dbReference type="ARBA" id="ARBA00004123"/>
    </source>
</evidence>
<evidence type="ECO:0000256" key="12">
    <source>
        <dbReference type="ARBA" id="ARBA00023014"/>
    </source>
</evidence>
<dbReference type="PANTHER" id="PTHR11472">
    <property type="entry name" value="DNA REPAIR DEAD HELICASE RAD3/XP-D SUBFAMILY MEMBER"/>
    <property type="match status" value="1"/>
</dbReference>
<keyword evidence="12" id="KW-0411">Iron-sulfur</keyword>
<dbReference type="KEGG" id="pgri:PgNI_00540"/>
<dbReference type="GO" id="GO:0051536">
    <property type="term" value="F:iron-sulfur cluster binding"/>
    <property type="evidence" value="ECO:0007669"/>
    <property type="project" value="UniProtKB-KW"/>
</dbReference>
<keyword evidence="14" id="KW-0413">Isomerase</keyword>
<evidence type="ECO:0000256" key="6">
    <source>
        <dbReference type="ARBA" id="ARBA00022723"/>
    </source>
</evidence>
<dbReference type="InterPro" id="IPR010614">
    <property type="entry name" value="RAD3-like_helicase_DEAD"/>
</dbReference>
<dbReference type="PROSITE" id="PS51193">
    <property type="entry name" value="HELICASE_ATP_BIND_2"/>
    <property type="match status" value="1"/>
</dbReference>
<dbReference type="Proteomes" id="UP000515153">
    <property type="component" value="Unplaced"/>
</dbReference>
<dbReference type="Pfam" id="PF13307">
    <property type="entry name" value="Helicase_C_2"/>
    <property type="match status" value="2"/>
</dbReference>
<evidence type="ECO:0000256" key="8">
    <source>
        <dbReference type="ARBA" id="ARBA00022801"/>
    </source>
</evidence>
<protein>
    <recommendedName>
        <fullName evidence="5">ATP-dependent DNA helicase CHL1</fullName>
        <ecNumber evidence="18">5.6.2.3</ecNumber>
    </recommendedName>
    <alternativeName>
        <fullName evidence="4">ATP-dependent DNA helicase chl1</fullName>
    </alternativeName>
    <alternativeName>
        <fullName evidence="17">Chromosome loss protein 1</fullName>
    </alternativeName>
    <alternativeName>
        <fullName evidence="19 20">DNA 5'-3' helicase CHL1</fullName>
    </alternativeName>
</protein>
<keyword evidence="6" id="KW-0479">Metal-binding</keyword>
<keyword evidence="23" id="KW-0175">Coiled coil</keyword>
<evidence type="ECO:0000256" key="3">
    <source>
        <dbReference type="ARBA" id="ARBA00008435"/>
    </source>
</evidence>
<evidence type="ECO:0000256" key="20">
    <source>
        <dbReference type="ARBA" id="ARBA00045008"/>
    </source>
</evidence>
<evidence type="ECO:0000256" key="13">
    <source>
        <dbReference type="ARBA" id="ARBA00023125"/>
    </source>
</evidence>
<evidence type="ECO:0000256" key="24">
    <source>
        <dbReference type="SAM" id="MobiDB-lite"/>
    </source>
</evidence>
<dbReference type="RefSeq" id="XP_030987784.1">
    <property type="nucleotide sequence ID" value="XM_031120618.1"/>
</dbReference>
<evidence type="ECO:0000256" key="21">
    <source>
        <dbReference type="ARBA" id="ARBA00045702"/>
    </source>
</evidence>
<evidence type="ECO:0000256" key="22">
    <source>
        <dbReference type="ARBA" id="ARBA00048954"/>
    </source>
</evidence>
<name>A0A6P8BL77_PYRGI</name>
<keyword evidence="9" id="KW-0347">Helicase</keyword>
<dbReference type="InterPro" id="IPR045028">
    <property type="entry name" value="DinG/Rad3-like"/>
</dbReference>
<dbReference type="GO" id="GO:0043139">
    <property type="term" value="F:5'-3' DNA helicase activity"/>
    <property type="evidence" value="ECO:0007669"/>
    <property type="project" value="UniProtKB-EC"/>
</dbReference>
<dbReference type="InterPro" id="IPR006554">
    <property type="entry name" value="Helicase-like_DEXD_c2"/>
</dbReference>
<reference evidence="27" key="3">
    <citation type="submission" date="2025-08" db="UniProtKB">
        <authorList>
            <consortium name="RefSeq"/>
        </authorList>
    </citation>
    <scope>IDENTIFICATION</scope>
    <source>
        <strain evidence="27">NI907</strain>
    </source>
</reference>
<feature type="coiled-coil region" evidence="23">
    <location>
        <begin position="754"/>
        <end position="792"/>
    </location>
</feature>
<dbReference type="GO" id="GO:0006139">
    <property type="term" value="P:nucleobase-containing compound metabolic process"/>
    <property type="evidence" value="ECO:0007669"/>
    <property type="project" value="InterPro"/>
</dbReference>
<keyword evidence="16" id="KW-0131">Cell cycle</keyword>
<evidence type="ECO:0000256" key="4">
    <source>
        <dbReference type="ARBA" id="ARBA00016387"/>
    </source>
</evidence>
<evidence type="ECO:0000256" key="1">
    <source>
        <dbReference type="ARBA" id="ARBA00001966"/>
    </source>
</evidence>
<feature type="compositionally biased region" description="Acidic residues" evidence="24">
    <location>
        <begin position="802"/>
        <end position="811"/>
    </location>
</feature>
<feature type="region of interest" description="Disordered" evidence="24">
    <location>
        <begin position="792"/>
        <end position="829"/>
    </location>
</feature>
<evidence type="ECO:0000256" key="11">
    <source>
        <dbReference type="ARBA" id="ARBA00023004"/>
    </source>
</evidence>
<evidence type="ECO:0000256" key="14">
    <source>
        <dbReference type="ARBA" id="ARBA00023235"/>
    </source>
</evidence>
<dbReference type="SUPFAM" id="SSF52540">
    <property type="entry name" value="P-loop containing nucleoside triphosphate hydrolases"/>
    <property type="match status" value="1"/>
</dbReference>
<dbReference type="InterPro" id="IPR027417">
    <property type="entry name" value="P-loop_NTPase"/>
</dbReference>
<dbReference type="InterPro" id="IPR013020">
    <property type="entry name" value="Rad3/Chl1-like"/>
</dbReference>
<evidence type="ECO:0000256" key="15">
    <source>
        <dbReference type="ARBA" id="ARBA00023242"/>
    </source>
</evidence>
<evidence type="ECO:0000256" key="23">
    <source>
        <dbReference type="SAM" id="Coils"/>
    </source>
</evidence>
<gene>
    <name evidence="27" type="ORF">PgNI_00540</name>
</gene>
<dbReference type="PANTHER" id="PTHR11472:SF41">
    <property type="entry name" value="ATP-DEPENDENT DNA HELICASE DDX11-RELATED"/>
    <property type="match status" value="1"/>
</dbReference>
<comment type="similarity">
    <text evidence="3">Belongs to the DEAD box helicase family. DEAH subfamily. DDX11/CHL1 sub-subfamily.</text>
</comment>
<dbReference type="Gene3D" id="3.40.50.300">
    <property type="entry name" value="P-loop containing nucleotide triphosphate hydrolases"/>
    <property type="match status" value="3"/>
</dbReference>
<evidence type="ECO:0000256" key="16">
    <source>
        <dbReference type="ARBA" id="ARBA00023306"/>
    </source>
</evidence>
<keyword evidence="10" id="KW-0067">ATP-binding</keyword>
<comment type="subcellular location">
    <subcellularLocation>
        <location evidence="2">Nucleus</location>
    </subcellularLocation>
</comment>
<dbReference type="GO" id="GO:0005634">
    <property type="term" value="C:nucleus"/>
    <property type="evidence" value="ECO:0007669"/>
    <property type="project" value="UniProtKB-SubCell"/>
</dbReference>
<accession>A0A6P8BL77</accession>
<dbReference type="InterPro" id="IPR014013">
    <property type="entry name" value="Helic_SF1/SF2_ATP-bd_DinG/Rad3"/>
</dbReference>
<keyword evidence="7" id="KW-0547">Nucleotide-binding</keyword>